<feature type="compositionally biased region" description="Low complexity" evidence="6">
    <location>
        <begin position="18"/>
        <end position="29"/>
    </location>
</feature>
<dbReference type="Proteomes" id="UP001153712">
    <property type="component" value="Chromosome 5"/>
</dbReference>
<dbReference type="OrthoDB" id="8170061at2759"/>
<accession>A0A9N9TPR9</accession>
<comment type="subcellular location">
    <subcellularLocation>
        <location evidence="2">Cytoplasm</location>
        <location evidence="2">Stress granule</location>
    </subcellularLocation>
    <subcellularLocation>
        <location evidence="1">Nucleus</location>
    </subcellularLocation>
</comment>
<dbReference type="InterPro" id="IPR029428">
    <property type="entry name" value="MCRIP"/>
</dbReference>
<dbReference type="GO" id="GO:0010494">
    <property type="term" value="C:cytoplasmic stress granule"/>
    <property type="evidence" value="ECO:0007669"/>
    <property type="project" value="UniProtKB-SubCell"/>
</dbReference>
<gene>
    <name evidence="7" type="ORF">PHYEVI_LOCUS8593</name>
</gene>
<evidence type="ECO:0000313" key="8">
    <source>
        <dbReference type="Proteomes" id="UP001153712"/>
    </source>
</evidence>
<comment type="similarity">
    <text evidence="3">Belongs to the MCRIP family.</text>
</comment>
<keyword evidence="8" id="KW-1185">Reference proteome</keyword>
<dbReference type="Pfam" id="PF14799">
    <property type="entry name" value="FAM195"/>
    <property type="match status" value="1"/>
</dbReference>
<keyword evidence="4" id="KW-0963">Cytoplasm</keyword>
<dbReference type="EMBL" id="OU900098">
    <property type="protein sequence ID" value="CAG9862273.1"/>
    <property type="molecule type" value="Genomic_DNA"/>
</dbReference>
<proteinExistence type="inferred from homology"/>
<dbReference type="GO" id="GO:0005634">
    <property type="term" value="C:nucleus"/>
    <property type="evidence" value="ECO:0007669"/>
    <property type="project" value="UniProtKB-SubCell"/>
</dbReference>
<reference evidence="7" key="1">
    <citation type="submission" date="2022-01" db="EMBL/GenBank/DDBJ databases">
        <authorList>
            <person name="King R."/>
        </authorList>
    </citation>
    <scope>NUCLEOTIDE SEQUENCE</scope>
</reference>
<dbReference type="AlphaFoldDB" id="A0A9N9TPR9"/>
<evidence type="ECO:0000256" key="1">
    <source>
        <dbReference type="ARBA" id="ARBA00004123"/>
    </source>
</evidence>
<keyword evidence="5" id="KW-0539">Nucleus</keyword>
<sequence length="102" mass="11804">MSAMMYHNGPRSSTSQLNGNNNNGRRPPNFTRINSTERSMVHGQHDDLIKYISDSWSKIEMERSANGASYYEEDTSTQLKDFRPFDLDGFWGRRRQTSTGKH</sequence>
<evidence type="ECO:0000256" key="3">
    <source>
        <dbReference type="ARBA" id="ARBA00010821"/>
    </source>
</evidence>
<protein>
    <submittedName>
        <fullName evidence="7">Uncharacterized protein</fullName>
    </submittedName>
</protein>
<evidence type="ECO:0000256" key="6">
    <source>
        <dbReference type="SAM" id="MobiDB-lite"/>
    </source>
</evidence>
<evidence type="ECO:0000256" key="4">
    <source>
        <dbReference type="ARBA" id="ARBA00022490"/>
    </source>
</evidence>
<organism evidence="7 8">
    <name type="scientific">Phyllotreta striolata</name>
    <name type="common">Striped flea beetle</name>
    <name type="synonym">Crioceris striolata</name>
    <dbReference type="NCBI Taxonomy" id="444603"/>
    <lineage>
        <taxon>Eukaryota</taxon>
        <taxon>Metazoa</taxon>
        <taxon>Ecdysozoa</taxon>
        <taxon>Arthropoda</taxon>
        <taxon>Hexapoda</taxon>
        <taxon>Insecta</taxon>
        <taxon>Pterygota</taxon>
        <taxon>Neoptera</taxon>
        <taxon>Endopterygota</taxon>
        <taxon>Coleoptera</taxon>
        <taxon>Polyphaga</taxon>
        <taxon>Cucujiformia</taxon>
        <taxon>Chrysomeloidea</taxon>
        <taxon>Chrysomelidae</taxon>
        <taxon>Galerucinae</taxon>
        <taxon>Alticini</taxon>
        <taxon>Phyllotreta</taxon>
    </lineage>
</organism>
<feature type="region of interest" description="Disordered" evidence="6">
    <location>
        <begin position="1"/>
        <end position="42"/>
    </location>
</feature>
<evidence type="ECO:0000256" key="2">
    <source>
        <dbReference type="ARBA" id="ARBA00004210"/>
    </source>
</evidence>
<evidence type="ECO:0000313" key="7">
    <source>
        <dbReference type="EMBL" id="CAG9862273.1"/>
    </source>
</evidence>
<evidence type="ECO:0000256" key="5">
    <source>
        <dbReference type="ARBA" id="ARBA00023242"/>
    </source>
</evidence>
<name>A0A9N9TPR9_PHYSR</name>